<keyword evidence="1" id="KW-0853">WD repeat</keyword>
<dbReference type="SMART" id="SM00320">
    <property type="entry name" value="WD40"/>
    <property type="match status" value="3"/>
</dbReference>
<dbReference type="InterPro" id="IPR001680">
    <property type="entry name" value="WD40_rpt"/>
</dbReference>
<reference evidence="4 5" key="1">
    <citation type="submission" date="2016-03" db="EMBL/GenBank/DDBJ databases">
        <title>How can Kluyveromyces marxianus grow so fast - potential evolutionary course in Saccharomyces Complex revealed by comparative genomics.</title>
        <authorList>
            <person name="Mo W."/>
            <person name="Lu W."/>
            <person name="Yang X."/>
            <person name="Qi J."/>
            <person name="Lv H."/>
        </authorList>
    </citation>
    <scope>NUCLEOTIDE SEQUENCE [LARGE SCALE GENOMIC DNA]</scope>
    <source>
        <strain evidence="4 5">FIM1</strain>
    </source>
</reference>
<evidence type="ECO:0000313" key="4">
    <source>
        <dbReference type="EMBL" id="QGN14965.1"/>
    </source>
</evidence>
<dbReference type="Gene3D" id="2.130.10.10">
    <property type="entry name" value="YVTN repeat-like/Quinoprotein amine dehydrogenase"/>
    <property type="match status" value="1"/>
</dbReference>
<dbReference type="InterPro" id="IPR050459">
    <property type="entry name" value="WD_repeat_RBAP46/RBAP48/MSI1"/>
</dbReference>
<dbReference type="InterPro" id="IPR036322">
    <property type="entry name" value="WD40_repeat_dom_sf"/>
</dbReference>
<reference evidence="4 5" key="2">
    <citation type="submission" date="2019-11" db="EMBL/GenBank/DDBJ databases">
        <authorList>
            <person name="Lu H."/>
        </authorList>
    </citation>
    <scope>NUCLEOTIDE SEQUENCE [LARGE SCALE GENOMIC DNA]</scope>
    <source>
        <strain evidence="4 5">FIM1</strain>
    </source>
</reference>
<name>A0ABX6ETW9_KLUMA</name>
<dbReference type="SUPFAM" id="SSF50978">
    <property type="entry name" value="WD40 repeat-like"/>
    <property type="match status" value="1"/>
</dbReference>
<dbReference type="InterPro" id="IPR015943">
    <property type="entry name" value="WD40/YVTN_repeat-like_dom_sf"/>
</dbReference>
<evidence type="ECO:0000313" key="5">
    <source>
        <dbReference type="Proteomes" id="UP000422736"/>
    </source>
</evidence>
<keyword evidence="5" id="KW-1185">Reference proteome</keyword>
<evidence type="ECO:0000256" key="3">
    <source>
        <dbReference type="SAM" id="MobiDB-lite"/>
    </source>
</evidence>
<proteinExistence type="predicted"/>
<accession>A0ABX6ETW9</accession>
<gene>
    <name evidence="4" type="primary">WTM2</name>
    <name evidence="4" type="ORF">FIM1_1643</name>
</gene>
<evidence type="ECO:0000256" key="2">
    <source>
        <dbReference type="ARBA" id="ARBA00022737"/>
    </source>
</evidence>
<evidence type="ECO:0000256" key="1">
    <source>
        <dbReference type="ARBA" id="ARBA00022574"/>
    </source>
</evidence>
<dbReference type="EMBL" id="CP015055">
    <property type="protein sequence ID" value="QGN14965.1"/>
    <property type="molecule type" value="Genomic_DNA"/>
</dbReference>
<dbReference type="Proteomes" id="UP000422736">
    <property type="component" value="Chromosome 2"/>
</dbReference>
<keyword evidence="2" id="KW-0677">Repeat</keyword>
<dbReference type="PANTHER" id="PTHR22850">
    <property type="entry name" value="WD40 REPEAT FAMILY"/>
    <property type="match status" value="1"/>
</dbReference>
<feature type="compositionally biased region" description="Acidic residues" evidence="3">
    <location>
        <begin position="270"/>
        <end position="279"/>
    </location>
</feature>
<feature type="region of interest" description="Disordered" evidence="3">
    <location>
        <begin position="260"/>
        <end position="279"/>
    </location>
</feature>
<sequence length="455" mass="50482">MIMATDIKTNKVKNEEFKIWKKSVPSLYEHIACLQPSFNSEIEEKGGISHFNTVLFNQSISEFSEKGLVSTSLYYSQGSNIYEIKVQLPLGTYKVIDTGELSQPQYDGSCFGQPDSPKWVFEGETIIKMEIYSSMLIALSTTGKLAWFDSSSKNPIKVLTSEVASTEEQSSSVFDISSDGKYVILSESGKAVTKVSIIDNKEKLGQILRVITVAGTKRVLDIKFHTTTLFSAVCDDNVQKFWDVRGTDNEPLLLFYPNKANSSSSHGNETEDSDNVGEDEGNLSAIEVSKIFDTLFITGSDTGVIKLWDLRSITASNAREVKEANDIVTFYQIENDPVVGIQFSTLDPQCFVTVGKSGNVYHWDITYLINEAGTHENAEEHEEISQEDLQEHCLKFLHTGGGRRSASTPENPVLLKSSVTIHPQIRDIVGTVDGDGFLTVYKGFYGRKDDAVESE</sequence>
<protein>
    <submittedName>
        <fullName evidence="4">Transcriptional modulator WTM2</fullName>
    </submittedName>
</protein>
<organism evidence="4 5">
    <name type="scientific">Kluyveromyces marxianus</name>
    <name type="common">Yeast</name>
    <name type="synonym">Candida kefyr</name>
    <dbReference type="NCBI Taxonomy" id="4911"/>
    <lineage>
        <taxon>Eukaryota</taxon>
        <taxon>Fungi</taxon>
        <taxon>Dikarya</taxon>
        <taxon>Ascomycota</taxon>
        <taxon>Saccharomycotina</taxon>
        <taxon>Saccharomycetes</taxon>
        <taxon>Saccharomycetales</taxon>
        <taxon>Saccharomycetaceae</taxon>
        <taxon>Kluyveromyces</taxon>
    </lineage>
</organism>